<dbReference type="PROSITE" id="PS50011">
    <property type="entry name" value="PROTEIN_KINASE_DOM"/>
    <property type="match status" value="1"/>
</dbReference>
<dbReference type="PANTHER" id="PTHR43289">
    <property type="entry name" value="MITOGEN-ACTIVATED PROTEIN KINASE KINASE KINASE 20-RELATED"/>
    <property type="match status" value="1"/>
</dbReference>
<dbReference type="GO" id="GO:0005524">
    <property type="term" value="F:ATP binding"/>
    <property type="evidence" value="ECO:0007669"/>
    <property type="project" value="UniProtKB-KW"/>
</dbReference>
<dbReference type="InterPro" id="IPR000719">
    <property type="entry name" value="Prot_kinase_dom"/>
</dbReference>
<evidence type="ECO:0000256" key="2">
    <source>
        <dbReference type="ARBA" id="ARBA00022741"/>
    </source>
</evidence>
<keyword evidence="5" id="KW-0802">TPR repeat</keyword>
<dbReference type="Pfam" id="PF13181">
    <property type="entry name" value="TPR_8"/>
    <property type="match status" value="1"/>
</dbReference>
<dbReference type="Pfam" id="PF00069">
    <property type="entry name" value="Pkinase"/>
    <property type="match status" value="1"/>
</dbReference>
<dbReference type="InterPro" id="IPR011990">
    <property type="entry name" value="TPR-like_helical_dom_sf"/>
</dbReference>
<dbReference type="CDD" id="cd14014">
    <property type="entry name" value="STKc_PknB_like"/>
    <property type="match status" value="1"/>
</dbReference>
<evidence type="ECO:0000256" key="6">
    <source>
        <dbReference type="SAM" id="Coils"/>
    </source>
</evidence>
<evidence type="ECO:0000256" key="4">
    <source>
        <dbReference type="ARBA" id="ARBA00022840"/>
    </source>
</evidence>
<dbReference type="SMART" id="SM00220">
    <property type="entry name" value="S_TKc"/>
    <property type="match status" value="1"/>
</dbReference>
<dbReference type="PROSITE" id="PS50005">
    <property type="entry name" value="TPR"/>
    <property type="match status" value="2"/>
</dbReference>
<feature type="domain" description="Protein kinase" evidence="7">
    <location>
        <begin position="78"/>
        <end position="376"/>
    </location>
</feature>
<dbReference type="Gene3D" id="3.30.200.20">
    <property type="entry name" value="Phosphorylase Kinase, domain 1"/>
    <property type="match status" value="1"/>
</dbReference>
<evidence type="ECO:0000313" key="9">
    <source>
        <dbReference type="Proteomes" id="UP000317909"/>
    </source>
</evidence>
<keyword evidence="3 8" id="KW-0418">Kinase</keyword>
<dbReference type="KEGG" id="llh:I41_25620"/>
<dbReference type="InterPro" id="IPR019734">
    <property type="entry name" value="TPR_rpt"/>
</dbReference>
<reference evidence="8 9" key="1">
    <citation type="submission" date="2019-02" db="EMBL/GenBank/DDBJ databases">
        <title>Deep-cultivation of Planctomycetes and their phenomic and genomic characterization uncovers novel biology.</title>
        <authorList>
            <person name="Wiegand S."/>
            <person name="Jogler M."/>
            <person name="Boedeker C."/>
            <person name="Pinto D."/>
            <person name="Vollmers J."/>
            <person name="Rivas-Marin E."/>
            <person name="Kohn T."/>
            <person name="Peeters S.H."/>
            <person name="Heuer A."/>
            <person name="Rast P."/>
            <person name="Oberbeckmann S."/>
            <person name="Bunk B."/>
            <person name="Jeske O."/>
            <person name="Meyerdierks A."/>
            <person name="Storesund J.E."/>
            <person name="Kallscheuer N."/>
            <person name="Luecker S."/>
            <person name="Lage O.M."/>
            <person name="Pohl T."/>
            <person name="Merkel B.J."/>
            <person name="Hornburger P."/>
            <person name="Mueller R.-W."/>
            <person name="Bruemmer F."/>
            <person name="Labrenz M."/>
            <person name="Spormann A.M."/>
            <person name="Op den Camp H."/>
            <person name="Overmann J."/>
            <person name="Amann R."/>
            <person name="Jetten M.S.M."/>
            <person name="Mascher T."/>
            <person name="Medema M.H."/>
            <person name="Devos D.P."/>
            <person name="Kaster A.-K."/>
            <person name="Ovreas L."/>
            <person name="Rohde M."/>
            <person name="Galperin M.Y."/>
            <person name="Jogler C."/>
        </authorList>
    </citation>
    <scope>NUCLEOTIDE SEQUENCE [LARGE SCALE GENOMIC DNA]</scope>
    <source>
        <strain evidence="8 9">I41</strain>
    </source>
</reference>
<feature type="coiled-coil region" evidence="6">
    <location>
        <begin position="441"/>
        <end position="468"/>
    </location>
</feature>
<gene>
    <name evidence="8" type="primary">pknB_7</name>
    <name evidence="8" type="ORF">I41_25620</name>
</gene>
<dbReference type="PROSITE" id="PS00108">
    <property type="entry name" value="PROTEIN_KINASE_ST"/>
    <property type="match status" value="1"/>
</dbReference>
<dbReference type="GO" id="GO:0004674">
    <property type="term" value="F:protein serine/threonine kinase activity"/>
    <property type="evidence" value="ECO:0007669"/>
    <property type="project" value="UniProtKB-EC"/>
</dbReference>
<feature type="repeat" description="TPR" evidence="5">
    <location>
        <begin position="784"/>
        <end position="817"/>
    </location>
</feature>
<evidence type="ECO:0000256" key="1">
    <source>
        <dbReference type="ARBA" id="ARBA00022679"/>
    </source>
</evidence>
<keyword evidence="6" id="KW-0175">Coiled coil</keyword>
<evidence type="ECO:0000256" key="5">
    <source>
        <dbReference type="PROSITE-ProRule" id="PRU00339"/>
    </source>
</evidence>
<dbReference type="InterPro" id="IPR008271">
    <property type="entry name" value="Ser/Thr_kinase_AS"/>
</dbReference>
<dbReference type="Gene3D" id="1.25.40.10">
    <property type="entry name" value="Tetratricopeptide repeat domain"/>
    <property type="match status" value="3"/>
</dbReference>
<dbReference type="SMART" id="SM00028">
    <property type="entry name" value="TPR"/>
    <property type="match status" value="3"/>
</dbReference>
<sequence>MNTQDNHTRAIFLEAIEQNSLENRAEFLQRLCEGNPNLRARVERLLQSHELLGSFHDSTATADLWPRAECSGATIGPYKLREMLAEGGMGSVYVAEQKEPLRRKVALKVIKPGMDSRQVLARFEAERQTLALMDHPHIAKVLDAGTTDNGRPYFVMELVRGVPITEFCDQRRLSPRQRLTLFVQVCQAIQHAHQKGIIHRDIKPSNILVTLHDDLAVPKVIDFGIAKATGEPLTEQSVYTAFNQLIGTPLYMSPEQAEMNALDVDTRSDVYSLGVLLYELLTGSTPFDSDTLRQAGFDEMRRLIRQVDPPRPSQRVSTLDAHVASTISQGRGIDERQLHRALRGDLDVIVMKALEKDRNRRYESASALAADVQRHLDGEPIQVKQSRLFVGARKWCRRHRTATTASAVAAILLLMFATGMAADRHRQTRESMRFIETSLQAASAALQADDVEQALKRLSEAHIRIEADGLKNQELLDQVATLSQAAERYAKFASLLKSARMNRTDAEKELARPIEALALYSVMENAKWLDSLRASGLPEAHITRIVDGAYELLLLRTAHLGRAPSDSPETLRETIVKQQLPQALACLEKAISFHAPSRGYYWLLANCAMLANDKAQEARLRQQALETPVHHAAELFYINRDHRWGSVSESRGYPKYPVDESYKDHREMLRLDPTYYNGIFFMALILDNAGRYEEALPVWYACNAINADDWVATLNRAETHKRLGQFDEAMSDFESVLAGNPNNADALYLVARTLATDPELQMRDGARAVKLASKACQLNDYQNVHIIDTLAAAYAETGDFESAIKWSEKALELADGPTGREVFTEHLESFRQRKPWREK</sequence>
<protein>
    <submittedName>
        <fullName evidence="8">Serine/threonine-protein kinase PknB</fullName>
        <ecNumber evidence="8">2.7.11.1</ecNumber>
    </submittedName>
</protein>
<keyword evidence="9" id="KW-1185">Reference proteome</keyword>
<keyword evidence="2" id="KW-0547">Nucleotide-binding</keyword>
<feature type="repeat" description="TPR" evidence="5">
    <location>
        <begin position="710"/>
        <end position="743"/>
    </location>
</feature>
<dbReference type="Gene3D" id="1.10.510.10">
    <property type="entry name" value="Transferase(Phosphotransferase) domain 1"/>
    <property type="match status" value="1"/>
</dbReference>
<dbReference type="RefSeq" id="WP_145432973.1">
    <property type="nucleotide sequence ID" value="NZ_CP036339.1"/>
</dbReference>
<proteinExistence type="predicted"/>
<dbReference type="SUPFAM" id="SSF48452">
    <property type="entry name" value="TPR-like"/>
    <property type="match status" value="1"/>
</dbReference>
<accession>A0A517TYB8</accession>
<dbReference type="EC" id="2.7.11.1" evidence="8"/>
<dbReference type="PANTHER" id="PTHR43289:SF6">
    <property type="entry name" value="SERINE_THREONINE-PROTEIN KINASE NEKL-3"/>
    <property type="match status" value="1"/>
</dbReference>
<dbReference type="EMBL" id="CP036339">
    <property type="protein sequence ID" value="QDT73373.1"/>
    <property type="molecule type" value="Genomic_DNA"/>
</dbReference>
<evidence type="ECO:0000256" key="3">
    <source>
        <dbReference type="ARBA" id="ARBA00022777"/>
    </source>
</evidence>
<name>A0A517TYB8_9BACT</name>
<dbReference type="SUPFAM" id="SSF56112">
    <property type="entry name" value="Protein kinase-like (PK-like)"/>
    <property type="match status" value="1"/>
</dbReference>
<dbReference type="OrthoDB" id="258731at2"/>
<keyword evidence="4" id="KW-0067">ATP-binding</keyword>
<dbReference type="InterPro" id="IPR011009">
    <property type="entry name" value="Kinase-like_dom_sf"/>
</dbReference>
<evidence type="ECO:0000259" key="7">
    <source>
        <dbReference type="PROSITE" id="PS50011"/>
    </source>
</evidence>
<dbReference type="AlphaFoldDB" id="A0A517TYB8"/>
<evidence type="ECO:0000313" key="8">
    <source>
        <dbReference type="EMBL" id="QDT73373.1"/>
    </source>
</evidence>
<organism evidence="8 9">
    <name type="scientific">Lacipirellula limnantheis</name>
    <dbReference type="NCBI Taxonomy" id="2528024"/>
    <lineage>
        <taxon>Bacteria</taxon>
        <taxon>Pseudomonadati</taxon>
        <taxon>Planctomycetota</taxon>
        <taxon>Planctomycetia</taxon>
        <taxon>Pirellulales</taxon>
        <taxon>Lacipirellulaceae</taxon>
        <taxon>Lacipirellula</taxon>
    </lineage>
</organism>
<dbReference type="Proteomes" id="UP000317909">
    <property type="component" value="Chromosome"/>
</dbReference>
<keyword evidence="1 8" id="KW-0808">Transferase</keyword>